<evidence type="ECO:0000313" key="3">
    <source>
        <dbReference type="Proteomes" id="UP001159641"/>
    </source>
</evidence>
<gene>
    <name evidence="2" type="ORF">J1605_013923</name>
</gene>
<feature type="compositionally biased region" description="Basic and acidic residues" evidence="1">
    <location>
        <begin position="103"/>
        <end position="118"/>
    </location>
</feature>
<feature type="compositionally biased region" description="Basic and acidic residues" evidence="1">
    <location>
        <begin position="317"/>
        <end position="340"/>
    </location>
</feature>
<feature type="compositionally biased region" description="Pro residues" evidence="1">
    <location>
        <begin position="371"/>
        <end position="386"/>
    </location>
</feature>
<feature type="compositionally biased region" description="Basic and acidic residues" evidence="1">
    <location>
        <begin position="255"/>
        <end position="276"/>
    </location>
</feature>
<reference evidence="2 3" key="1">
    <citation type="submission" date="2022-11" db="EMBL/GenBank/DDBJ databases">
        <title>Whole genome sequence of Eschrichtius robustus ER-17-0199.</title>
        <authorList>
            <person name="Bruniche-Olsen A."/>
            <person name="Black A.N."/>
            <person name="Fields C.J."/>
            <person name="Walden K."/>
            <person name="Dewoody J.A."/>
        </authorList>
    </citation>
    <scope>NUCLEOTIDE SEQUENCE [LARGE SCALE GENOMIC DNA]</scope>
    <source>
        <strain evidence="2">ER-17-0199</strain>
        <tissue evidence="2">Blubber</tissue>
    </source>
</reference>
<feature type="region of interest" description="Disordered" evidence="1">
    <location>
        <begin position="1"/>
        <end position="192"/>
    </location>
</feature>
<feature type="compositionally biased region" description="Basic and acidic residues" evidence="1">
    <location>
        <begin position="160"/>
        <end position="173"/>
    </location>
</feature>
<feature type="compositionally biased region" description="Basic and acidic residues" evidence="1">
    <location>
        <begin position="283"/>
        <end position="300"/>
    </location>
</feature>
<evidence type="ECO:0000256" key="1">
    <source>
        <dbReference type="SAM" id="MobiDB-lite"/>
    </source>
</evidence>
<dbReference type="EMBL" id="JAIQCJ010002272">
    <property type="protein sequence ID" value="KAJ8778063.1"/>
    <property type="molecule type" value="Genomic_DNA"/>
</dbReference>
<protein>
    <submittedName>
        <fullName evidence="2">Uncharacterized protein</fullName>
    </submittedName>
</protein>
<evidence type="ECO:0000313" key="2">
    <source>
        <dbReference type="EMBL" id="KAJ8778063.1"/>
    </source>
</evidence>
<proteinExistence type="predicted"/>
<organism evidence="2 3">
    <name type="scientific">Eschrichtius robustus</name>
    <name type="common">California gray whale</name>
    <name type="synonym">Eschrichtius gibbosus</name>
    <dbReference type="NCBI Taxonomy" id="9764"/>
    <lineage>
        <taxon>Eukaryota</taxon>
        <taxon>Metazoa</taxon>
        <taxon>Chordata</taxon>
        <taxon>Craniata</taxon>
        <taxon>Vertebrata</taxon>
        <taxon>Euteleostomi</taxon>
        <taxon>Mammalia</taxon>
        <taxon>Eutheria</taxon>
        <taxon>Laurasiatheria</taxon>
        <taxon>Artiodactyla</taxon>
        <taxon>Whippomorpha</taxon>
        <taxon>Cetacea</taxon>
        <taxon>Mysticeti</taxon>
        <taxon>Eschrichtiidae</taxon>
        <taxon>Eschrichtius</taxon>
    </lineage>
</organism>
<feature type="compositionally biased region" description="Basic residues" evidence="1">
    <location>
        <begin position="93"/>
        <end position="102"/>
    </location>
</feature>
<sequence length="423" mass="45699">MVLYSRSAQTTKPVKTHNSEKLSKKKGQVPRLQQGPGDERKMALGALQVSSEDGALQAVPSGQDGGKAVWPSTLGEGDKERVDASQGKDGVKVKSKQKRKKENKSEEQRWEGLKEKGAGRQTKASKPEEGSGDWRGACGHSRRAPVERGRGPSGEAVNGGDRDAGAESRREDAQAEAGGTSTTGQLAYTEKVGELVGRKQLRGEVEEGKDMWAGEIKKEENEKCGAGNEPASVTVVSRKVKKRKKGNAGGAGAPEAKERRQGAGELGRDGRAERAVRRGLGRPGKDVRWEKRRREERSRCGLEQGRDEEEEPVDATSRGRDRKRDHEATKGPEEEGEGRWRWYARAGPAPTAHRHPLQAVPRPSPHHHPCSPAPGPRPASAPPPPAVSFTPTCGRKEKVAVCVGFCCQLWACRGGVVGNAKML</sequence>
<accession>A0AB34GFG8</accession>
<name>A0AB34GFG8_ESCRO</name>
<feature type="region of interest" description="Disordered" evidence="1">
    <location>
        <begin position="215"/>
        <end position="388"/>
    </location>
</feature>
<feature type="compositionally biased region" description="Polar residues" evidence="1">
    <location>
        <begin position="1"/>
        <end position="13"/>
    </location>
</feature>
<dbReference type="Proteomes" id="UP001159641">
    <property type="component" value="Unassembled WGS sequence"/>
</dbReference>
<keyword evidence="3" id="KW-1185">Reference proteome</keyword>
<comment type="caution">
    <text evidence="2">The sequence shown here is derived from an EMBL/GenBank/DDBJ whole genome shotgun (WGS) entry which is preliminary data.</text>
</comment>
<dbReference type="AlphaFoldDB" id="A0AB34GFG8"/>